<dbReference type="EMBL" id="BDQV01000652">
    <property type="protein sequence ID" value="GAY67067.1"/>
    <property type="molecule type" value="Genomic_DNA"/>
</dbReference>
<gene>
    <name evidence="2" type="ORF">CUMW_253670</name>
</gene>
<feature type="region of interest" description="Disordered" evidence="1">
    <location>
        <begin position="1"/>
        <end position="26"/>
    </location>
</feature>
<reference evidence="2 3" key="1">
    <citation type="journal article" date="2017" name="Front. Genet.">
        <title>Draft sequencing of the heterozygous diploid genome of Satsuma (Citrus unshiu Marc.) using a hybrid assembly approach.</title>
        <authorList>
            <person name="Shimizu T."/>
            <person name="Tanizawa Y."/>
            <person name="Mochizuki T."/>
            <person name="Nagasaki H."/>
            <person name="Yoshioka T."/>
            <person name="Toyoda A."/>
            <person name="Fujiyama A."/>
            <person name="Kaminuma E."/>
            <person name="Nakamura Y."/>
        </authorList>
    </citation>
    <scope>NUCLEOTIDE SEQUENCE [LARGE SCALE GENOMIC DNA]</scope>
    <source>
        <strain evidence="3">cv. Miyagawa wase</strain>
    </source>
</reference>
<dbReference type="EMBL" id="BDQV01000652">
    <property type="protein sequence ID" value="GAY67066.1"/>
    <property type="molecule type" value="Genomic_DNA"/>
</dbReference>
<dbReference type="EMBL" id="BDQV01000652">
    <property type="protein sequence ID" value="GAY67068.1"/>
    <property type="molecule type" value="Genomic_DNA"/>
</dbReference>
<name>A0A2H5QR21_CITUN</name>
<keyword evidence="3" id="KW-1185">Reference proteome</keyword>
<evidence type="ECO:0000313" key="3">
    <source>
        <dbReference type="Proteomes" id="UP000236630"/>
    </source>
</evidence>
<evidence type="ECO:0000313" key="2">
    <source>
        <dbReference type="EMBL" id="GAY67067.1"/>
    </source>
</evidence>
<accession>A0A2H5QR21</accession>
<dbReference type="Proteomes" id="UP000236630">
    <property type="component" value="Unassembled WGS sequence"/>
</dbReference>
<proteinExistence type="predicted"/>
<protein>
    <submittedName>
        <fullName evidence="2">Uncharacterized protein</fullName>
    </submittedName>
</protein>
<dbReference type="EMBL" id="BDQV01000652">
    <property type="protein sequence ID" value="GAY67065.1"/>
    <property type="molecule type" value="Genomic_DNA"/>
</dbReference>
<evidence type="ECO:0000256" key="1">
    <source>
        <dbReference type="SAM" id="MobiDB-lite"/>
    </source>
</evidence>
<feature type="compositionally biased region" description="Low complexity" evidence="1">
    <location>
        <begin position="1"/>
        <end position="24"/>
    </location>
</feature>
<dbReference type="AlphaFoldDB" id="A0A2H5QR21"/>
<organism evidence="2 3">
    <name type="scientific">Citrus unshiu</name>
    <name type="common">Satsuma mandarin</name>
    <name type="synonym">Citrus nobilis var. unshiu</name>
    <dbReference type="NCBI Taxonomy" id="55188"/>
    <lineage>
        <taxon>Eukaryota</taxon>
        <taxon>Viridiplantae</taxon>
        <taxon>Streptophyta</taxon>
        <taxon>Embryophyta</taxon>
        <taxon>Tracheophyta</taxon>
        <taxon>Spermatophyta</taxon>
        <taxon>Magnoliopsida</taxon>
        <taxon>eudicotyledons</taxon>
        <taxon>Gunneridae</taxon>
        <taxon>Pentapetalae</taxon>
        <taxon>rosids</taxon>
        <taxon>malvids</taxon>
        <taxon>Sapindales</taxon>
        <taxon>Rutaceae</taxon>
        <taxon>Aurantioideae</taxon>
        <taxon>Citrus</taxon>
    </lineage>
</organism>
<sequence length="72" mass="7871">MNKSSPSILSSININSRSSSSLSAPSPPSFPLFFDPNTLNASHSLLRRPLFVGPEAVLRPDRSVSRCLKFKI</sequence>
<comment type="caution">
    <text evidence="2">The sequence shown here is derived from an EMBL/GenBank/DDBJ whole genome shotgun (WGS) entry which is preliminary data.</text>
</comment>